<protein>
    <recommendedName>
        <fullName evidence="7">Aspartate carbamoyltransferase</fullName>
        <ecNumber evidence="7">2.1.3.2</ecNumber>
    </recommendedName>
    <alternativeName>
        <fullName evidence="7">Aspartate transcarbamylase</fullName>
        <shortName evidence="7">ATCase</shortName>
    </alternativeName>
</protein>
<feature type="binding site" evidence="7">
    <location>
        <position position="262"/>
    </location>
    <ligand>
        <name>carbamoyl phosphate</name>
        <dbReference type="ChEBI" id="CHEBI:58228"/>
    </ligand>
</feature>
<dbReference type="InterPro" id="IPR006130">
    <property type="entry name" value="Asp/Orn_carbamoylTrfase"/>
</dbReference>
<dbReference type="GO" id="GO:0006520">
    <property type="term" value="P:amino acid metabolic process"/>
    <property type="evidence" value="ECO:0007669"/>
    <property type="project" value="InterPro"/>
</dbReference>
<evidence type="ECO:0000256" key="1">
    <source>
        <dbReference type="ARBA" id="ARBA00004852"/>
    </source>
</evidence>
<comment type="subunit">
    <text evidence="7">Heterododecamer (2C3:3R2) of six catalytic PyrB chains organized as two trimers (C3), and six regulatory PyrI chains organized as three dimers (R2).</text>
</comment>
<feature type="binding site" evidence="7">
    <location>
        <position position="140"/>
    </location>
    <ligand>
        <name>carbamoyl phosphate</name>
        <dbReference type="ChEBI" id="CHEBI:58228"/>
    </ligand>
</feature>
<feature type="binding site" evidence="7">
    <location>
        <position position="60"/>
    </location>
    <ligand>
        <name>carbamoyl phosphate</name>
        <dbReference type="ChEBI" id="CHEBI:58228"/>
    </ligand>
</feature>
<feature type="binding site" evidence="7">
    <location>
        <position position="261"/>
    </location>
    <ligand>
        <name>carbamoyl phosphate</name>
        <dbReference type="ChEBI" id="CHEBI:58228"/>
    </ligand>
</feature>
<comment type="function">
    <text evidence="5 7">Catalyzes the condensation of carbamoyl phosphate and aspartate to form carbamoyl aspartate and inorganic phosphate, the committed step in the de novo pyrimidine nucleotide biosynthesis pathway.</text>
</comment>
<feature type="domain" description="Aspartate/ornithine carbamoyltransferase carbamoyl-P binding" evidence="9">
    <location>
        <begin position="2"/>
        <end position="150"/>
    </location>
</feature>
<dbReference type="GO" id="GO:0005829">
    <property type="term" value="C:cytosol"/>
    <property type="evidence" value="ECO:0007669"/>
    <property type="project" value="TreeGrafter"/>
</dbReference>
<dbReference type="Pfam" id="PF02729">
    <property type="entry name" value="OTCace_N"/>
    <property type="match status" value="1"/>
</dbReference>
<dbReference type="EC" id="2.1.3.2" evidence="7"/>
<feature type="binding site" evidence="7">
    <location>
        <position position="109"/>
    </location>
    <ligand>
        <name>carbamoyl phosphate</name>
        <dbReference type="ChEBI" id="CHEBI:58228"/>
    </ligand>
</feature>
<evidence type="ECO:0000313" key="10">
    <source>
        <dbReference type="EMBL" id="STO97818.1"/>
    </source>
</evidence>
<feature type="binding site" evidence="7">
    <location>
        <position position="171"/>
    </location>
    <ligand>
        <name>L-aspartate</name>
        <dbReference type="ChEBI" id="CHEBI:29991"/>
    </ligand>
</feature>
<keyword evidence="3 7" id="KW-0808">Transferase</keyword>
<evidence type="ECO:0000256" key="3">
    <source>
        <dbReference type="ARBA" id="ARBA00022679"/>
    </source>
</evidence>
<feature type="binding site" evidence="7">
    <location>
        <position position="137"/>
    </location>
    <ligand>
        <name>carbamoyl phosphate</name>
        <dbReference type="ChEBI" id="CHEBI:58228"/>
    </ligand>
</feature>
<dbReference type="Pfam" id="PF00185">
    <property type="entry name" value="OTCace"/>
    <property type="match status" value="1"/>
</dbReference>
<evidence type="ECO:0000259" key="9">
    <source>
        <dbReference type="Pfam" id="PF02729"/>
    </source>
</evidence>
<dbReference type="RefSeq" id="WP_115012027.1">
    <property type="nucleotide sequence ID" value="NZ_UGHV01000001.1"/>
</dbReference>
<dbReference type="GO" id="GO:0006207">
    <property type="term" value="P:'de novo' pyrimidine nucleobase biosynthetic process"/>
    <property type="evidence" value="ECO:0007669"/>
    <property type="project" value="InterPro"/>
</dbReference>
<comment type="catalytic activity">
    <reaction evidence="6 7">
        <text>carbamoyl phosphate + L-aspartate = N-carbamoyl-L-aspartate + phosphate + H(+)</text>
        <dbReference type="Rhea" id="RHEA:20013"/>
        <dbReference type="ChEBI" id="CHEBI:15378"/>
        <dbReference type="ChEBI" id="CHEBI:29991"/>
        <dbReference type="ChEBI" id="CHEBI:32814"/>
        <dbReference type="ChEBI" id="CHEBI:43474"/>
        <dbReference type="ChEBI" id="CHEBI:58228"/>
        <dbReference type="EC" id="2.1.3.2"/>
    </reaction>
</comment>
<feature type="binding site" evidence="7">
    <location>
        <position position="87"/>
    </location>
    <ligand>
        <name>L-aspartate</name>
        <dbReference type="ChEBI" id="CHEBI:29991"/>
    </ligand>
</feature>
<feature type="binding site" evidence="7">
    <location>
        <position position="59"/>
    </location>
    <ligand>
        <name>carbamoyl phosphate</name>
        <dbReference type="ChEBI" id="CHEBI:58228"/>
    </ligand>
</feature>
<dbReference type="PRINTS" id="PR00101">
    <property type="entry name" value="ATCASE"/>
</dbReference>
<dbReference type="PANTHER" id="PTHR45753">
    <property type="entry name" value="ORNITHINE CARBAMOYLTRANSFERASE, MITOCHONDRIAL"/>
    <property type="match status" value="1"/>
</dbReference>
<comment type="similarity">
    <text evidence="2 7">Belongs to the aspartate/ornithine carbamoyltransferase superfamily. ATCase family.</text>
</comment>
<accession>A0A377J626</accession>
<dbReference type="GO" id="GO:0004070">
    <property type="term" value="F:aspartate carbamoyltransferase activity"/>
    <property type="evidence" value="ECO:0007669"/>
    <property type="project" value="UniProtKB-UniRule"/>
</dbReference>
<dbReference type="InterPro" id="IPR036901">
    <property type="entry name" value="Asp/Orn_carbamoylTrfase_sf"/>
</dbReference>
<dbReference type="GO" id="GO:0044205">
    <property type="term" value="P:'de novo' UMP biosynthetic process"/>
    <property type="evidence" value="ECO:0007669"/>
    <property type="project" value="UniProtKB-UniRule"/>
</dbReference>
<organism evidence="10 11">
    <name type="scientific">Helicobacter canis</name>
    <dbReference type="NCBI Taxonomy" id="29419"/>
    <lineage>
        <taxon>Bacteria</taxon>
        <taxon>Pseudomonadati</taxon>
        <taxon>Campylobacterota</taxon>
        <taxon>Epsilonproteobacteria</taxon>
        <taxon>Campylobacterales</taxon>
        <taxon>Helicobacteraceae</taxon>
        <taxon>Helicobacter</taxon>
    </lineage>
</organism>
<evidence type="ECO:0000256" key="6">
    <source>
        <dbReference type="ARBA" id="ARBA00048859"/>
    </source>
</evidence>
<dbReference type="InterPro" id="IPR006131">
    <property type="entry name" value="Asp_carbamoyltransf_Asp/Orn-bd"/>
</dbReference>
<evidence type="ECO:0000256" key="4">
    <source>
        <dbReference type="ARBA" id="ARBA00022975"/>
    </source>
</evidence>
<dbReference type="SUPFAM" id="SSF53671">
    <property type="entry name" value="Aspartate/ornithine carbamoyltransferase"/>
    <property type="match status" value="1"/>
</dbReference>
<dbReference type="UniPathway" id="UPA00070">
    <property type="reaction ID" value="UER00116"/>
</dbReference>
<feature type="binding site" evidence="7">
    <location>
        <position position="222"/>
    </location>
    <ligand>
        <name>L-aspartate</name>
        <dbReference type="ChEBI" id="CHEBI:29991"/>
    </ligand>
</feature>
<dbReference type="Gene3D" id="3.40.50.1370">
    <property type="entry name" value="Aspartate/ornithine carbamoyltransferase"/>
    <property type="match status" value="2"/>
</dbReference>
<dbReference type="HAMAP" id="MF_00001">
    <property type="entry name" value="Asp_carb_tr"/>
    <property type="match status" value="1"/>
</dbReference>
<dbReference type="PROSITE" id="PS00097">
    <property type="entry name" value="CARBAMOYLTRANSFERASE"/>
    <property type="match status" value="1"/>
</dbReference>
<dbReference type="Proteomes" id="UP000254841">
    <property type="component" value="Unassembled WGS sequence"/>
</dbReference>
<evidence type="ECO:0000256" key="7">
    <source>
        <dbReference type="HAMAP-Rule" id="MF_00001"/>
    </source>
</evidence>
<evidence type="ECO:0000256" key="5">
    <source>
        <dbReference type="ARBA" id="ARBA00043884"/>
    </source>
</evidence>
<gene>
    <name evidence="7 10" type="primary">pyrB</name>
    <name evidence="10" type="ORF">NCTC12410_01655</name>
</gene>
<evidence type="ECO:0000313" key="11">
    <source>
        <dbReference type="Proteomes" id="UP000254841"/>
    </source>
</evidence>
<evidence type="ECO:0000256" key="2">
    <source>
        <dbReference type="ARBA" id="ARBA00008896"/>
    </source>
</evidence>
<name>A0A377J626_9HELI</name>
<dbReference type="NCBIfam" id="TIGR00670">
    <property type="entry name" value="asp_carb_tr"/>
    <property type="match status" value="1"/>
</dbReference>
<dbReference type="GO" id="GO:0016597">
    <property type="term" value="F:amino acid binding"/>
    <property type="evidence" value="ECO:0007669"/>
    <property type="project" value="InterPro"/>
</dbReference>
<dbReference type="InterPro" id="IPR006132">
    <property type="entry name" value="Asp/Orn_carbamoyltranf_P-bd"/>
</dbReference>
<dbReference type="NCBIfam" id="NF002032">
    <property type="entry name" value="PRK00856.1"/>
    <property type="match status" value="1"/>
</dbReference>
<dbReference type="OrthoDB" id="9774690at2"/>
<dbReference type="AlphaFoldDB" id="A0A377J626"/>
<dbReference type="InterPro" id="IPR002082">
    <property type="entry name" value="Asp_carbamoyltransf"/>
</dbReference>
<comment type="pathway">
    <text evidence="1 7">Pyrimidine metabolism; UMP biosynthesis via de novo pathway; (S)-dihydroorotate from bicarbonate: step 2/3.</text>
</comment>
<dbReference type="EMBL" id="UGHV01000001">
    <property type="protein sequence ID" value="STO97818.1"/>
    <property type="molecule type" value="Genomic_DNA"/>
</dbReference>
<dbReference type="PANTHER" id="PTHR45753:SF6">
    <property type="entry name" value="ASPARTATE CARBAMOYLTRANSFERASE"/>
    <property type="match status" value="1"/>
</dbReference>
<proteinExistence type="inferred from homology"/>
<reference evidence="10 11" key="1">
    <citation type="submission" date="2018-06" db="EMBL/GenBank/DDBJ databases">
        <authorList>
            <consortium name="Pathogen Informatics"/>
            <person name="Doyle S."/>
        </authorList>
    </citation>
    <scope>NUCLEOTIDE SEQUENCE [LARGE SCALE GENOMIC DNA]</scope>
    <source>
        <strain evidence="10 11">NCTC12410</strain>
    </source>
</reference>
<feature type="domain" description="Aspartate/ornithine carbamoyltransferase Asp/Orn-binding" evidence="8">
    <location>
        <begin position="158"/>
        <end position="298"/>
    </location>
</feature>
<sequence>MRHLIETSDLSTDEIEHILHKATQFLPMLESTTLDSTHRPLQSLAHTNIITIFFENSTRTLSSFECAVKNLGGSITRLDVSRSSTSKGETISDTAANLNAMSPHAIIIRHQSSGAPVHLTKSVSCPIINGGDGAHAHPTQALLDLLTLKQCLGQNLAGKKVGIIGDIKTSRVANSNIELLCRYGVDLTLIAPPHFLPLHSKLPCVHNIAEVIDSLDAIISLRTQTERHSKQNYGSLRDYANQFCLTKQLIGDRDIVIMHPGPVHHNIDIEDELLKDPRCKVLQQVRNGVAVRMAVLEFFILETKA</sequence>
<evidence type="ECO:0000259" key="8">
    <source>
        <dbReference type="Pfam" id="PF00185"/>
    </source>
</evidence>
<dbReference type="PRINTS" id="PR00100">
    <property type="entry name" value="AOTCASE"/>
</dbReference>
<keyword evidence="4 7" id="KW-0665">Pyrimidine biosynthesis</keyword>